<accession>A0ABS1E9N6</accession>
<dbReference type="PANTHER" id="PTHR43317:SF1">
    <property type="entry name" value="THERMOSPERMINE SYNTHASE ACAULIS5"/>
    <property type="match status" value="1"/>
</dbReference>
<keyword evidence="1" id="KW-0620">Polyamine biosynthesis</keyword>
<gene>
    <name evidence="2" type="ORF">JHL22_04575</name>
</gene>
<evidence type="ECO:0000313" key="2">
    <source>
        <dbReference type="EMBL" id="MBK1780484.1"/>
    </source>
</evidence>
<evidence type="ECO:0000313" key="3">
    <source>
        <dbReference type="Proteomes" id="UP000635316"/>
    </source>
</evidence>
<keyword evidence="3" id="KW-1185">Reference proteome</keyword>
<dbReference type="EMBL" id="JAENGP010000004">
    <property type="protein sequence ID" value="MBK1780484.1"/>
    <property type="molecule type" value="Genomic_DNA"/>
</dbReference>
<evidence type="ECO:0000256" key="1">
    <source>
        <dbReference type="ARBA" id="ARBA00023115"/>
    </source>
</evidence>
<dbReference type="PANTHER" id="PTHR43317">
    <property type="entry name" value="THERMOSPERMINE SYNTHASE ACAULIS5"/>
    <property type="match status" value="1"/>
</dbReference>
<dbReference type="InterPro" id="IPR029063">
    <property type="entry name" value="SAM-dependent_MTases_sf"/>
</dbReference>
<dbReference type="RefSeq" id="WP_200234405.1">
    <property type="nucleotide sequence ID" value="NZ_JAENGP010000004.1"/>
</dbReference>
<protein>
    <submittedName>
        <fullName evidence="2">Spermidine synthase</fullName>
    </submittedName>
</protein>
<sequence length="259" mass="29440">MASRKLEPHPVYDAPAMSEQDGIRYLHFDSVWMQGAMQVSKPSRLVFEYTEQMMAWLLFLSPPKDKNIGILGLGAGALTRFCLRHTQSQTITVEWNPMVTAICQSYFRLGDHKRHAMIHDDAHEWVTDPLNHDRCSVLMVDLYDYTAQGPVCNSLVFYQGCRRVLGDLGIAVINLFGHHPSFHSNIRNINKAFANRVIMFPETEDGNRIVLAFTGPPLEIEEEVLAARAADVERRYGLPATKWVKLLSGEHKMKGLLKF</sequence>
<name>A0ABS1E9N6_9BURK</name>
<comment type="caution">
    <text evidence="2">The sequence shown here is derived from an EMBL/GenBank/DDBJ whole genome shotgun (WGS) entry which is preliminary data.</text>
</comment>
<dbReference type="Gene3D" id="3.40.50.150">
    <property type="entry name" value="Vaccinia Virus protein VP39"/>
    <property type="match status" value="1"/>
</dbReference>
<proteinExistence type="predicted"/>
<reference evidence="2 3" key="1">
    <citation type="submission" date="2020-12" db="EMBL/GenBank/DDBJ databases">
        <authorList>
            <person name="Lu T."/>
            <person name="Wang Q."/>
            <person name="Han X."/>
        </authorList>
    </citation>
    <scope>NUCLEOTIDE SEQUENCE [LARGE SCALE GENOMIC DNA]</scope>
    <source>
        <strain evidence="2 3">WQ 585</strain>
    </source>
</reference>
<dbReference type="Pfam" id="PF01564">
    <property type="entry name" value="Spermine_synth"/>
    <property type="match status" value="1"/>
</dbReference>
<organism evidence="2 3">
    <name type="scientific">Advenella mandrilli</name>
    <dbReference type="NCBI Taxonomy" id="2800330"/>
    <lineage>
        <taxon>Bacteria</taxon>
        <taxon>Pseudomonadati</taxon>
        <taxon>Pseudomonadota</taxon>
        <taxon>Betaproteobacteria</taxon>
        <taxon>Burkholderiales</taxon>
        <taxon>Alcaligenaceae</taxon>
    </lineage>
</organism>
<dbReference type="SUPFAM" id="SSF53335">
    <property type="entry name" value="S-adenosyl-L-methionine-dependent methyltransferases"/>
    <property type="match status" value="1"/>
</dbReference>
<dbReference type="Proteomes" id="UP000635316">
    <property type="component" value="Unassembled WGS sequence"/>
</dbReference>